<gene>
    <name evidence="1" type="ORF">HQR01_09725</name>
</gene>
<name>A0A7D4AU30_9SPHN</name>
<dbReference type="Proteomes" id="UP000504693">
    <property type="component" value="Chromosome"/>
</dbReference>
<organism evidence="1 2">
    <name type="scientific">Erythrobacter mangrovi</name>
    <dbReference type="NCBI Taxonomy" id="2739433"/>
    <lineage>
        <taxon>Bacteria</taxon>
        <taxon>Pseudomonadati</taxon>
        <taxon>Pseudomonadota</taxon>
        <taxon>Alphaproteobacteria</taxon>
        <taxon>Sphingomonadales</taxon>
        <taxon>Erythrobacteraceae</taxon>
        <taxon>Erythrobacter/Porphyrobacter group</taxon>
        <taxon>Erythrobacter</taxon>
    </lineage>
</organism>
<evidence type="ECO:0000313" key="1">
    <source>
        <dbReference type="EMBL" id="QKG71617.1"/>
    </source>
</evidence>
<dbReference type="KEGG" id="emv:HQR01_09725"/>
<protein>
    <submittedName>
        <fullName evidence="1">Uncharacterized protein</fullName>
    </submittedName>
</protein>
<sequence length="159" mass="17025">MSVNPAARPRGNPQFDDLSLHFGEHLTDLAALVDGWEVLLLADPLEREAVAAFAAGRTMGWQAVVAAMGYDGNDEFVHDAAKSWALADIASKLDNPGERDLVLDFAAESMATPVRLPRRLRPLAVLAALSRRSLRQGGTALMSGRSSALTALRAGMFGR</sequence>
<accession>A0A7D4AU30</accession>
<dbReference type="AlphaFoldDB" id="A0A7D4AU30"/>
<reference evidence="1 2" key="1">
    <citation type="submission" date="2020-05" db="EMBL/GenBank/DDBJ databases">
        <title>Erythrobacter mangrovi sp. nov., isolated from rhizosphere soil of mangrove plant (Kandelia candel).</title>
        <authorList>
            <person name="Ye Y.H."/>
        </authorList>
    </citation>
    <scope>NUCLEOTIDE SEQUENCE [LARGE SCALE GENOMIC DNA]</scope>
    <source>
        <strain evidence="1 2">EB310</strain>
    </source>
</reference>
<evidence type="ECO:0000313" key="2">
    <source>
        <dbReference type="Proteomes" id="UP000504693"/>
    </source>
</evidence>
<dbReference type="EMBL" id="CP053921">
    <property type="protein sequence ID" value="QKG71617.1"/>
    <property type="molecule type" value="Genomic_DNA"/>
</dbReference>
<keyword evidence="2" id="KW-1185">Reference proteome</keyword>
<proteinExistence type="predicted"/>
<dbReference type="RefSeq" id="WP_173214685.1">
    <property type="nucleotide sequence ID" value="NZ_CP053921.1"/>
</dbReference>